<sequence length="109" mass="11902">MSDWDDPYDGDEEHDPVTLSPQVQEVFDYGVTPPDVVSAIAAFLVGLRETLDSGGHPEHAEEIPGLPGAFLAPLVRDLGLVQYHATETPYGPGFYVARVVRTDDYPEGF</sequence>
<proteinExistence type="predicted"/>
<organism evidence="1 2">
    <name type="scientific">Kitasatospora cineracea</name>
    <dbReference type="NCBI Taxonomy" id="88074"/>
    <lineage>
        <taxon>Bacteria</taxon>
        <taxon>Bacillati</taxon>
        <taxon>Actinomycetota</taxon>
        <taxon>Actinomycetes</taxon>
        <taxon>Kitasatosporales</taxon>
        <taxon>Streptomycetaceae</taxon>
        <taxon>Kitasatospora</taxon>
    </lineage>
</organism>
<evidence type="ECO:0000313" key="1">
    <source>
        <dbReference type="EMBL" id="ROR42034.1"/>
    </source>
</evidence>
<dbReference type="RefSeq" id="WP_123552793.1">
    <property type="nucleotide sequence ID" value="NZ_RJVJ01000001.1"/>
</dbReference>
<accession>A0A8G1X9Y9</accession>
<reference evidence="1 2" key="1">
    <citation type="submission" date="2018-11" db="EMBL/GenBank/DDBJ databases">
        <title>Sequencing the genomes of 1000 actinobacteria strains.</title>
        <authorList>
            <person name="Klenk H.-P."/>
        </authorList>
    </citation>
    <scope>NUCLEOTIDE SEQUENCE [LARGE SCALE GENOMIC DNA]</scope>
    <source>
        <strain evidence="1 2">DSM 44780</strain>
    </source>
</reference>
<dbReference type="OrthoDB" id="4273902at2"/>
<protein>
    <submittedName>
        <fullName evidence="1">Uncharacterized protein</fullName>
    </submittedName>
</protein>
<comment type="caution">
    <text evidence="1">The sequence shown here is derived from an EMBL/GenBank/DDBJ whole genome shotgun (WGS) entry which is preliminary data.</text>
</comment>
<gene>
    <name evidence="1" type="ORF">EDD39_0147</name>
</gene>
<dbReference type="Proteomes" id="UP000267408">
    <property type="component" value="Unassembled WGS sequence"/>
</dbReference>
<evidence type="ECO:0000313" key="2">
    <source>
        <dbReference type="Proteomes" id="UP000267408"/>
    </source>
</evidence>
<dbReference type="AlphaFoldDB" id="A0A8G1X9Y9"/>
<dbReference type="EMBL" id="RJVJ01000001">
    <property type="protein sequence ID" value="ROR42034.1"/>
    <property type="molecule type" value="Genomic_DNA"/>
</dbReference>
<name>A0A8G1X9Y9_9ACTN</name>